<dbReference type="GO" id="GO:0015074">
    <property type="term" value="P:DNA integration"/>
    <property type="evidence" value="ECO:0007669"/>
    <property type="project" value="InterPro"/>
</dbReference>
<dbReference type="InterPro" id="IPR001584">
    <property type="entry name" value="Integrase_cat-core"/>
</dbReference>
<dbReference type="SUPFAM" id="SSF50610">
    <property type="entry name" value="mu transposase, C-terminal domain"/>
    <property type="match status" value="1"/>
</dbReference>
<evidence type="ECO:0000313" key="3">
    <source>
        <dbReference type="Proteomes" id="UP000291121"/>
    </source>
</evidence>
<reference evidence="2 3" key="1">
    <citation type="submission" date="2017-11" db="EMBL/GenBank/DDBJ databases">
        <title>Genome sequence of Pseudomonas arsenicoxydans ACM1.</title>
        <authorList>
            <person name="Nascimento F.X."/>
        </authorList>
    </citation>
    <scope>NUCLEOTIDE SEQUENCE [LARGE SCALE GENOMIC DNA]</scope>
    <source>
        <strain evidence="2 3">ACM1</strain>
    </source>
</reference>
<dbReference type="InterPro" id="IPR012337">
    <property type="entry name" value="RNaseH-like_sf"/>
</dbReference>
<accession>A0A4P6G9J7</accession>
<dbReference type="Gene3D" id="3.30.420.10">
    <property type="entry name" value="Ribonuclease H-like superfamily/Ribonuclease H"/>
    <property type="match status" value="1"/>
</dbReference>
<evidence type="ECO:0000313" key="2">
    <source>
        <dbReference type="EMBL" id="QAY86170.1"/>
    </source>
</evidence>
<protein>
    <recommendedName>
        <fullName evidence="1">Integrase catalytic domain-containing protein</fullName>
    </recommendedName>
</protein>
<dbReference type="Proteomes" id="UP000291121">
    <property type="component" value="Chromosome"/>
</dbReference>
<dbReference type="AlphaFoldDB" id="A0A4P6G9J7"/>
<dbReference type="InterPro" id="IPR036397">
    <property type="entry name" value="RNaseH_sf"/>
</dbReference>
<organism evidence="2 3">
    <name type="scientific">Pseudomonas arsenicoxydans</name>
    <dbReference type="NCBI Taxonomy" id="702115"/>
    <lineage>
        <taxon>Bacteria</taxon>
        <taxon>Pseudomonadati</taxon>
        <taxon>Pseudomonadota</taxon>
        <taxon>Gammaproteobacteria</taxon>
        <taxon>Pseudomonadales</taxon>
        <taxon>Pseudomonadaceae</taxon>
        <taxon>Pseudomonas</taxon>
    </lineage>
</organism>
<dbReference type="PROSITE" id="PS50994">
    <property type="entry name" value="INTEGRASE"/>
    <property type="match status" value="1"/>
</dbReference>
<dbReference type="GO" id="GO:0003676">
    <property type="term" value="F:nucleic acid binding"/>
    <property type="evidence" value="ECO:0007669"/>
    <property type="project" value="InterPro"/>
</dbReference>
<dbReference type="InterPro" id="IPR009004">
    <property type="entry name" value="Transposase_Mu_C"/>
</dbReference>
<sequence length="624" mass="70832">MNGDLREDALRISIKRGNFVVANGKLSIVRDIGKNGAVTVSEYGCGDISVVDVSNIQPIPQTLDHSETYKETEGLLTEHNASQMILAGERSVIFELYLEGSASAQQAADMLGLKKSAFYDLKKRYRRDLGPITLMKNTPGPKQGSIRVDDKIIPIITECYEKHYHGRSASYSNVWKQVQGECFAKGLSSPSRSTVKKVILSFDKKATHRKKHGLDASNQVFQARPGIAHTDYPLQVAQMDHTRVDLLLRAEHDRTKIIGRPWLSIIMDLHTRVILGYYLTMFSPSIISVQQTMGMAMLPKNTGYFQLASESSHYPYYGFPERLLMDNAVEFRSPIVVAALRKYKINPEWRKIGKKHMGGHIERLIGTFMTSGVHFLPGTTFSNTQQRGDYDSEKHSSLTFKEFCTWFAGQVLVYHGTVHSELGISPKDAWEKAFDNAQVKLPEIPINPRALYLDFLPEIIKPVRNNGITLNNRRYYSNQLNNVQGRGRVIVKFDPFDMTMVWVNVEGEYVQVPQISSEQDYISYEEYRCERQYNKKLPPGTITDENALRQMRANNELVKISRQNTRSAKIANKHPEGRGHHAENNNHGIPKSIWDANALPIDNFSVDETEVNFSLTPKLFDQND</sequence>
<feature type="domain" description="Integrase catalytic" evidence="1">
    <location>
        <begin position="229"/>
        <end position="434"/>
    </location>
</feature>
<dbReference type="EMBL" id="CP024767">
    <property type="protein sequence ID" value="QAY86170.1"/>
    <property type="molecule type" value="Genomic_DNA"/>
</dbReference>
<name>A0A4P6G9J7_9PSED</name>
<gene>
    <name evidence="2" type="ORF">CUN61_20300</name>
</gene>
<keyword evidence="3" id="KW-1185">Reference proteome</keyword>
<dbReference type="InterPro" id="IPR015378">
    <property type="entry name" value="Transposase-like_Mu_C"/>
</dbReference>
<dbReference type="SUPFAM" id="SSF53098">
    <property type="entry name" value="Ribonuclease H-like"/>
    <property type="match status" value="1"/>
</dbReference>
<dbReference type="Pfam" id="PF09299">
    <property type="entry name" value="Mu-transpos_C"/>
    <property type="match status" value="1"/>
</dbReference>
<proteinExistence type="predicted"/>
<evidence type="ECO:0000259" key="1">
    <source>
        <dbReference type="PROSITE" id="PS50994"/>
    </source>
</evidence>